<evidence type="ECO:0000256" key="1">
    <source>
        <dbReference type="SAM" id="SignalP"/>
    </source>
</evidence>
<dbReference type="PANTHER" id="PTHR47199:SF2">
    <property type="entry name" value="PHOTOSYSTEM II STABILITY_ASSEMBLY FACTOR HCF136, CHLOROPLASTIC"/>
    <property type="match status" value="1"/>
</dbReference>
<dbReference type="PANTHER" id="PTHR47199">
    <property type="entry name" value="PHOTOSYSTEM II STABILITY/ASSEMBLY FACTOR HCF136, CHLOROPLASTIC"/>
    <property type="match status" value="1"/>
</dbReference>
<sequence length="350" mass="35659">MRFAAVVLALLIALPLAGCASSPRAPMSIGEPVLTAQASGADVLLIAAHAVDEHVVWASGASGTVVRTTDGGATWTPMVVAGADSLQFRDVHAWSDQSALVLSIGNGTDSRIYRTDDGGASWAQTFLNEDLDAFYDCFAFWGESGLLFSDSVEGAFPIQRTTDGGRTWMPIPADNLPAAQEAEGSFASSGTCVATSGEATGWIATGNGATPRVLRTTDRGATWTAAELPLEGGEASGGATIAFGFGERALIAGGNIGAPKEYGRAVAVTVDGGETWAEGGRLPFTGALYGAAFVPGTEAVVGVGPGGVALSRDAGASWAPLSSETHWGLAMAGRQGWLVGPGGRITHVQF</sequence>
<dbReference type="EMBL" id="MQWB01000001">
    <property type="protein sequence ID" value="OZC03281.1"/>
    <property type="molecule type" value="Genomic_DNA"/>
</dbReference>
<dbReference type="CDD" id="cd15482">
    <property type="entry name" value="Sialidase_non-viral"/>
    <property type="match status" value="1"/>
</dbReference>
<feature type="chain" id="PRO_5013011652" description="Photosynthesis system II assembly factor Ycf48/Hcf136-like domain-containing protein" evidence="1">
    <location>
        <begin position="21"/>
        <end position="350"/>
    </location>
</feature>
<dbReference type="InParanoid" id="A0A259TZX5"/>
<name>A0A259TZX5_9BACT</name>
<dbReference type="AlphaFoldDB" id="A0A259TZX5"/>
<comment type="caution">
    <text evidence="2">The sequence shown here is derived from an EMBL/GenBank/DDBJ whole genome shotgun (WGS) entry which is preliminary data.</text>
</comment>
<dbReference type="Proteomes" id="UP000216446">
    <property type="component" value="Unassembled WGS sequence"/>
</dbReference>
<keyword evidence="3" id="KW-1185">Reference proteome</keyword>
<evidence type="ECO:0008006" key="4">
    <source>
        <dbReference type="Google" id="ProtNLM"/>
    </source>
</evidence>
<feature type="signal peptide" evidence="1">
    <location>
        <begin position="1"/>
        <end position="20"/>
    </location>
</feature>
<evidence type="ECO:0000313" key="2">
    <source>
        <dbReference type="EMBL" id="OZC03281.1"/>
    </source>
</evidence>
<gene>
    <name evidence="2" type="ORF">BSZ36_10000</name>
</gene>
<accession>A0A259TZX5</accession>
<keyword evidence="1" id="KW-0732">Signal</keyword>
<evidence type="ECO:0000313" key="3">
    <source>
        <dbReference type="Proteomes" id="UP000216446"/>
    </source>
</evidence>
<proteinExistence type="predicted"/>
<reference evidence="2 3" key="1">
    <citation type="submission" date="2016-11" db="EMBL/GenBank/DDBJ databases">
        <title>Study of marine rhodopsin-containing bacteria.</title>
        <authorList>
            <person name="Yoshizawa S."/>
            <person name="Kumagai Y."/>
            <person name="Kogure K."/>
        </authorList>
    </citation>
    <scope>NUCLEOTIDE SEQUENCE [LARGE SCALE GENOMIC DNA]</scope>
    <source>
        <strain evidence="2 3">SG-29</strain>
    </source>
</reference>
<organism evidence="2 3">
    <name type="scientific">Rubricoccus marinus</name>
    <dbReference type="NCBI Taxonomy" id="716817"/>
    <lineage>
        <taxon>Bacteria</taxon>
        <taxon>Pseudomonadati</taxon>
        <taxon>Rhodothermota</taxon>
        <taxon>Rhodothermia</taxon>
        <taxon>Rhodothermales</taxon>
        <taxon>Rubricoccaceae</taxon>
        <taxon>Rubricoccus</taxon>
    </lineage>
</organism>
<dbReference type="InterPro" id="IPR036278">
    <property type="entry name" value="Sialidase_sf"/>
</dbReference>
<dbReference type="OrthoDB" id="9813892at2"/>
<dbReference type="InterPro" id="IPR015943">
    <property type="entry name" value="WD40/YVTN_repeat-like_dom_sf"/>
</dbReference>
<dbReference type="SUPFAM" id="SSF50939">
    <property type="entry name" value="Sialidases"/>
    <property type="match status" value="1"/>
</dbReference>
<protein>
    <recommendedName>
        <fullName evidence="4">Photosynthesis system II assembly factor Ycf48/Hcf136-like domain-containing protein</fullName>
    </recommendedName>
</protein>
<dbReference type="RefSeq" id="WP_143536839.1">
    <property type="nucleotide sequence ID" value="NZ_MQWB01000001.1"/>
</dbReference>
<dbReference type="Gene3D" id="2.130.10.10">
    <property type="entry name" value="YVTN repeat-like/Quinoprotein amine dehydrogenase"/>
    <property type="match status" value="2"/>
</dbReference>